<dbReference type="PANTHER" id="PTHR48053:SF164">
    <property type="entry name" value="LEUCINE-RICH REPEAT-CONTAINING N-TERMINAL PLANT-TYPE DOMAIN-CONTAINING PROTEIN"/>
    <property type="match status" value="1"/>
</dbReference>
<feature type="signal peptide" evidence="8">
    <location>
        <begin position="1"/>
        <end position="18"/>
    </location>
</feature>
<organism evidence="10 11">
    <name type="scientific">Populus deltoides</name>
    <name type="common">Eastern poplar</name>
    <name type="synonym">Eastern cottonwood</name>
    <dbReference type="NCBI Taxonomy" id="3696"/>
    <lineage>
        <taxon>Eukaryota</taxon>
        <taxon>Viridiplantae</taxon>
        <taxon>Streptophyta</taxon>
        <taxon>Embryophyta</taxon>
        <taxon>Tracheophyta</taxon>
        <taxon>Spermatophyta</taxon>
        <taxon>Magnoliopsida</taxon>
        <taxon>eudicotyledons</taxon>
        <taxon>Gunneridae</taxon>
        <taxon>Pentapetalae</taxon>
        <taxon>rosids</taxon>
        <taxon>fabids</taxon>
        <taxon>Malpighiales</taxon>
        <taxon>Salicaceae</taxon>
        <taxon>Saliceae</taxon>
        <taxon>Populus</taxon>
    </lineage>
</organism>
<proteinExistence type="predicted"/>
<feature type="chain" id="PRO_5035762348" description="Serine-threonine/tyrosine-protein kinase catalytic domain-containing protein" evidence="8">
    <location>
        <begin position="19"/>
        <end position="268"/>
    </location>
</feature>
<dbReference type="InterPro" id="IPR011009">
    <property type="entry name" value="Kinase-like_dom_sf"/>
</dbReference>
<dbReference type="InterPro" id="IPR001611">
    <property type="entry name" value="Leu-rich_rpt"/>
</dbReference>
<evidence type="ECO:0000313" key="11">
    <source>
        <dbReference type="Proteomes" id="UP000807159"/>
    </source>
</evidence>
<keyword evidence="5" id="KW-0472">Membrane</keyword>
<dbReference type="InterPro" id="IPR051716">
    <property type="entry name" value="Plant_RL_S/T_kinase"/>
</dbReference>
<dbReference type="FunFam" id="3.80.10.10:FF:000041">
    <property type="entry name" value="LRR receptor-like serine/threonine-protein kinase ERECTA"/>
    <property type="match status" value="1"/>
</dbReference>
<dbReference type="Gene3D" id="3.80.10.10">
    <property type="entry name" value="Ribonuclease Inhibitor"/>
    <property type="match status" value="1"/>
</dbReference>
<name>A0A8T2WJK7_POPDE</name>
<keyword evidence="4" id="KW-0677">Repeat</keyword>
<evidence type="ECO:0000256" key="4">
    <source>
        <dbReference type="ARBA" id="ARBA00022737"/>
    </source>
</evidence>
<dbReference type="AlphaFoldDB" id="A0A8T2WJK7"/>
<dbReference type="Pfam" id="PF00560">
    <property type="entry name" value="LRR_1"/>
    <property type="match status" value="3"/>
</dbReference>
<evidence type="ECO:0000256" key="5">
    <source>
        <dbReference type="ARBA" id="ARBA00023136"/>
    </source>
</evidence>
<evidence type="ECO:0000256" key="8">
    <source>
        <dbReference type="SAM" id="SignalP"/>
    </source>
</evidence>
<keyword evidence="7" id="KW-0325">Glycoprotein</keyword>
<keyword evidence="11" id="KW-1185">Reference proteome</keyword>
<dbReference type="SUPFAM" id="SSF52058">
    <property type="entry name" value="L domain-like"/>
    <property type="match status" value="1"/>
</dbReference>
<dbReference type="SUPFAM" id="SSF56112">
    <property type="entry name" value="Protein kinase-like (PK-like)"/>
    <property type="match status" value="1"/>
</dbReference>
<keyword evidence="6" id="KW-0675">Receptor</keyword>
<dbReference type="InterPro" id="IPR001245">
    <property type="entry name" value="Ser-Thr/Tyr_kinase_cat_dom"/>
</dbReference>
<protein>
    <recommendedName>
        <fullName evidence="9">Serine-threonine/tyrosine-protein kinase catalytic domain-containing protein</fullName>
    </recommendedName>
</protein>
<dbReference type="Gene3D" id="1.10.510.10">
    <property type="entry name" value="Transferase(Phosphotransferase) domain 1"/>
    <property type="match status" value="1"/>
</dbReference>
<evidence type="ECO:0000256" key="1">
    <source>
        <dbReference type="ARBA" id="ARBA00004479"/>
    </source>
</evidence>
<evidence type="ECO:0000313" key="10">
    <source>
        <dbReference type="EMBL" id="KAH8480131.1"/>
    </source>
</evidence>
<comment type="subcellular location">
    <subcellularLocation>
        <location evidence="1">Membrane</location>
        <topology evidence="1">Single-pass type I membrane protein</topology>
    </subcellularLocation>
</comment>
<evidence type="ECO:0000256" key="6">
    <source>
        <dbReference type="ARBA" id="ARBA00023170"/>
    </source>
</evidence>
<dbReference type="InterPro" id="IPR032675">
    <property type="entry name" value="LRR_dom_sf"/>
</dbReference>
<dbReference type="GO" id="GO:0004672">
    <property type="term" value="F:protein kinase activity"/>
    <property type="evidence" value="ECO:0007669"/>
    <property type="project" value="InterPro"/>
</dbReference>
<evidence type="ECO:0000256" key="7">
    <source>
        <dbReference type="ARBA" id="ARBA00023180"/>
    </source>
</evidence>
<sequence>MSLFLITLLMLTSQHVSASSTDHQQADGGHNSLKGNIPPHISNLSKLTILNLGYNQFTGYIPRDIGTMMKLNVLSFSNNLLLGSIPATVENLSNLSVINLANNRLSGSIPPELGRLKSLSELRLNLNDLTGAIPASIELAYTMKVTEKCDVYSFGVVALEIIMGHHPGELIGSLSTLSTSSEWNPGSTTLLKDLLDKRLETPARELAVQVAIIIKLGFTCINADPKSRPTMPQVSQELSISRLDISSAPWHTPTLGELVNLDLQVEEP</sequence>
<evidence type="ECO:0000259" key="9">
    <source>
        <dbReference type="Pfam" id="PF07714"/>
    </source>
</evidence>
<dbReference type="GO" id="GO:0016020">
    <property type="term" value="C:membrane"/>
    <property type="evidence" value="ECO:0007669"/>
    <property type="project" value="UniProtKB-SubCell"/>
</dbReference>
<feature type="domain" description="Serine-threonine/tyrosine-protein kinase catalytic" evidence="9">
    <location>
        <begin position="136"/>
        <end position="238"/>
    </location>
</feature>
<evidence type="ECO:0000256" key="2">
    <source>
        <dbReference type="ARBA" id="ARBA00022614"/>
    </source>
</evidence>
<keyword evidence="3 8" id="KW-0732">Signal</keyword>
<gene>
    <name evidence="10" type="ORF">H0E87_030390</name>
</gene>
<dbReference type="Proteomes" id="UP000807159">
    <property type="component" value="Chromosome 19"/>
</dbReference>
<comment type="caution">
    <text evidence="10">The sequence shown here is derived from an EMBL/GenBank/DDBJ whole genome shotgun (WGS) entry which is preliminary data.</text>
</comment>
<accession>A0A8T2WJK7</accession>
<dbReference type="Pfam" id="PF07714">
    <property type="entry name" value="PK_Tyr_Ser-Thr"/>
    <property type="match status" value="1"/>
</dbReference>
<dbReference type="PANTHER" id="PTHR48053">
    <property type="entry name" value="LEUCINE RICH REPEAT FAMILY PROTEIN, EXPRESSED"/>
    <property type="match status" value="1"/>
</dbReference>
<reference evidence="10" key="1">
    <citation type="journal article" date="2021" name="J. Hered.">
        <title>Genome Assembly of Salicaceae Populus deltoides (Eastern Cottonwood) I-69 Based on Nanopore Sequencing and Hi-C Technologies.</title>
        <authorList>
            <person name="Bai S."/>
            <person name="Wu H."/>
            <person name="Zhang J."/>
            <person name="Pan Z."/>
            <person name="Zhao W."/>
            <person name="Li Z."/>
            <person name="Tong C."/>
        </authorList>
    </citation>
    <scope>NUCLEOTIDE SEQUENCE</scope>
    <source>
        <tissue evidence="10">Leaf</tissue>
    </source>
</reference>
<evidence type="ECO:0000256" key="3">
    <source>
        <dbReference type="ARBA" id="ARBA00022729"/>
    </source>
</evidence>
<keyword evidence="2" id="KW-0433">Leucine-rich repeat</keyword>
<dbReference type="EMBL" id="JACEGQ020000019">
    <property type="protein sequence ID" value="KAH8480131.1"/>
    <property type="molecule type" value="Genomic_DNA"/>
</dbReference>